<protein>
    <submittedName>
        <fullName evidence="1">Uncharacterized protein</fullName>
    </submittedName>
</protein>
<comment type="caution">
    <text evidence="1">The sequence shown here is derived from an EMBL/GenBank/DDBJ whole genome shotgun (WGS) entry which is preliminary data.</text>
</comment>
<accession>A0ABR5GZC6</accession>
<sequence>MKLRAIKVNSARSEQGGWVKDIAGFPGVRLLVRGFESEAFKLALSRRQLAVTNDDREDGKPGGAVKPKVTERLFGLAMADAILLDWDGIEGEDDQPIPYSRELAEQYLTDPDFRLFREAVALAGTLVESETDARVEAALGNSPAA</sequence>
<dbReference type="Proteomes" id="UP000036471">
    <property type="component" value="Unassembled WGS sequence"/>
</dbReference>
<organism evidence="1 2">
    <name type="scientific">Methylobacterium indicum</name>
    <dbReference type="NCBI Taxonomy" id="1775910"/>
    <lineage>
        <taxon>Bacteria</taxon>
        <taxon>Pseudomonadati</taxon>
        <taxon>Pseudomonadota</taxon>
        <taxon>Alphaproteobacteria</taxon>
        <taxon>Hyphomicrobiales</taxon>
        <taxon>Methylobacteriaceae</taxon>
        <taxon>Methylobacterium</taxon>
    </lineage>
</organism>
<name>A0ABR5GZC6_9HYPH</name>
<reference evidence="1 2" key="1">
    <citation type="submission" date="2014-11" db="EMBL/GenBank/DDBJ databases">
        <title>Comparative genomics of Methylobacterium species.</title>
        <authorList>
            <person name="Chaudhry V."/>
            <person name="Patil P.B."/>
        </authorList>
    </citation>
    <scope>NUCLEOTIDE SEQUENCE [LARGE SCALE GENOMIC DNA]</scope>
    <source>
        <strain evidence="1 2">SE3.6</strain>
    </source>
</reference>
<evidence type="ECO:0000313" key="2">
    <source>
        <dbReference type="Proteomes" id="UP000036471"/>
    </source>
</evidence>
<dbReference type="RefSeq" id="WP_048428573.1">
    <property type="nucleotide sequence ID" value="NZ_JTHF01000129.1"/>
</dbReference>
<gene>
    <name evidence="1" type="ORF">QR79_23845</name>
</gene>
<proteinExistence type="predicted"/>
<dbReference type="EMBL" id="JTHG01000260">
    <property type="protein sequence ID" value="KMO15773.1"/>
    <property type="molecule type" value="Genomic_DNA"/>
</dbReference>
<keyword evidence="2" id="KW-1185">Reference proteome</keyword>
<evidence type="ECO:0000313" key="1">
    <source>
        <dbReference type="EMBL" id="KMO15773.1"/>
    </source>
</evidence>